<dbReference type="GeneTree" id="ENSGT01030000234567"/>
<name>A0A3P8VMW2_CYNSE</name>
<dbReference type="GO" id="GO:0031012">
    <property type="term" value="C:extracellular matrix"/>
    <property type="evidence" value="ECO:0007669"/>
    <property type="project" value="TreeGrafter"/>
</dbReference>
<feature type="domain" description="ZP" evidence="3">
    <location>
        <begin position="134"/>
        <end position="391"/>
    </location>
</feature>
<feature type="chain" id="PRO_5018283787" evidence="2">
    <location>
        <begin position="19"/>
        <end position="466"/>
    </location>
</feature>
<evidence type="ECO:0000313" key="5">
    <source>
        <dbReference type="Proteomes" id="UP000265120"/>
    </source>
</evidence>
<dbReference type="FunFam" id="2.60.40.4100:FF:000002">
    <property type="entry name" value="Zona pellucida sperm-binding protein 3"/>
    <property type="match status" value="1"/>
</dbReference>
<dbReference type="AlphaFoldDB" id="A0A3P8VMW2"/>
<protein>
    <submittedName>
        <fullName evidence="4">Zona pellucida glycoprotein 3c</fullName>
    </submittedName>
</protein>
<dbReference type="GO" id="GO:0032190">
    <property type="term" value="F:acrosin binding"/>
    <property type="evidence" value="ECO:0007669"/>
    <property type="project" value="TreeGrafter"/>
</dbReference>
<dbReference type="Pfam" id="PF00100">
    <property type="entry name" value="Zona_pellucida"/>
    <property type="match status" value="1"/>
</dbReference>
<reference evidence="4" key="3">
    <citation type="submission" date="2025-09" db="UniProtKB">
        <authorList>
            <consortium name="Ensembl"/>
        </authorList>
    </citation>
    <scope>IDENTIFICATION</scope>
</reference>
<accession>A0A3P8VMW2</accession>
<organism evidence="4 5">
    <name type="scientific">Cynoglossus semilaevis</name>
    <name type="common">Tongue sole</name>
    <dbReference type="NCBI Taxonomy" id="244447"/>
    <lineage>
        <taxon>Eukaryota</taxon>
        <taxon>Metazoa</taxon>
        <taxon>Chordata</taxon>
        <taxon>Craniata</taxon>
        <taxon>Vertebrata</taxon>
        <taxon>Euteleostomi</taxon>
        <taxon>Actinopterygii</taxon>
        <taxon>Neopterygii</taxon>
        <taxon>Teleostei</taxon>
        <taxon>Neoteleostei</taxon>
        <taxon>Acanthomorphata</taxon>
        <taxon>Carangaria</taxon>
        <taxon>Pleuronectiformes</taxon>
        <taxon>Pleuronectoidei</taxon>
        <taxon>Cynoglossidae</taxon>
        <taxon>Cynoglossinae</taxon>
        <taxon>Cynoglossus</taxon>
    </lineage>
</organism>
<keyword evidence="2" id="KW-0732">Signal</keyword>
<evidence type="ECO:0000259" key="3">
    <source>
        <dbReference type="PROSITE" id="PS51034"/>
    </source>
</evidence>
<dbReference type="GO" id="GO:0007339">
    <property type="term" value="P:binding of sperm to zona pellucida"/>
    <property type="evidence" value="ECO:0007669"/>
    <property type="project" value="TreeGrafter"/>
</dbReference>
<dbReference type="GO" id="GO:2000344">
    <property type="term" value="P:positive regulation of acrosome reaction"/>
    <property type="evidence" value="ECO:0007669"/>
    <property type="project" value="TreeGrafter"/>
</dbReference>
<dbReference type="Gene3D" id="2.60.40.4100">
    <property type="entry name" value="Zona pellucida, ZP-C domain"/>
    <property type="match status" value="1"/>
</dbReference>
<sequence length="466" mass="52320">MRLMPAALLLSLCFSVCCLQFRSPHGFHPFVSDPIAEWEKMDADRDGDVSSVIGRAPPVGRGSKPTMPSFPEYVRLPVSKYSIKAFKPGKGHEPLPEWAKEILLVPFPSELKNIPSVEAAAAPKALRPKYLEMLCHIDRIYVRIRREVFKSTEAYKGLKLGKCPVNQGTKDHYYLLHLLKTDCGYQLESKPDYLAINIMLNYVPSGSVIRELPFNIPLQCRYHRLFHSYKIGFYPKLKGGTVFRALQPKQSVILVPLDASGNVITAPQTYTLGQAMYFMAKKANDTGSSENRRMYINKCFMTASQNPNSSPKYVVINNQGCMVDGKQSHQSKFLTSSSKIVQKFTVGAFIFKDMISTSSFSQQLYMHCEVSMGKLTLSSSSKACNYDLKNKRWEEIYGDDSVCACCETTCPTIQPRASRKTISSPSWQVDLSNDGSVHIEPLAVDADGVVDSDMADDLENYWEDEE</sequence>
<evidence type="ECO:0000256" key="1">
    <source>
        <dbReference type="ARBA" id="ARBA00023157"/>
    </source>
</evidence>
<dbReference type="Ensembl" id="ENSCSET00000016856.1">
    <property type="protein sequence ID" value="ENSCSEP00000016643.1"/>
    <property type="gene ID" value="ENSCSEG00000010697.1"/>
</dbReference>
<dbReference type="PANTHER" id="PTHR11576:SF26">
    <property type="entry name" value="ZONA PELLUCIDA GLYCOPROTEIN 3D TANDEM DUPLICATE 2"/>
    <property type="match status" value="1"/>
</dbReference>
<dbReference type="InterPro" id="IPR055355">
    <property type="entry name" value="ZP-C"/>
</dbReference>
<feature type="signal peptide" evidence="2">
    <location>
        <begin position="1"/>
        <end position="18"/>
    </location>
</feature>
<dbReference type="SMART" id="SM00241">
    <property type="entry name" value="ZP"/>
    <property type="match status" value="1"/>
</dbReference>
<proteinExistence type="predicted"/>
<dbReference type="PANTHER" id="PTHR11576">
    <property type="entry name" value="ZONA PELLUCIDA SPERM-BINDING PROTEIN 3"/>
    <property type="match status" value="1"/>
</dbReference>
<keyword evidence="5" id="KW-1185">Reference proteome</keyword>
<keyword evidence="1" id="KW-1015">Disulfide bond</keyword>
<dbReference type="GO" id="GO:0035803">
    <property type="term" value="P:egg coat formation"/>
    <property type="evidence" value="ECO:0007669"/>
    <property type="project" value="TreeGrafter"/>
</dbReference>
<dbReference type="PROSITE" id="PS51034">
    <property type="entry name" value="ZP_2"/>
    <property type="match status" value="1"/>
</dbReference>
<dbReference type="OMA" id="VEQYLHC"/>
<evidence type="ECO:0000256" key="2">
    <source>
        <dbReference type="SAM" id="SignalP"/>
    </source>
</evidence>
<dbReference type="InterPro" id="IPR001507">
    <property type="entry name" value="ZP_dom"/>
</dbReference>
<dbReference type="Proteomes" id="UP000265120">
    <property type="component" value="Chromosome 9"/>
</dbReference>
<dbReference type="KEGG" id="csem:103384013"/>
<evidence type="ECO:0000313" key="4">
    <source>
        <dbReference type="Ensembl" id="ENSCSEP00000016643.1"/>
    </source>
</evidence>
<dbReference type="InterPro" id="IPR042235">
    <property type="entry name" value="ZP-C_dom"/>
</dbReference>
<dbReference type="Gene3D" id="2.60.40.3210">
    <property type="entry name" value="Zona pellucida, ZP-N domain"/>
    <property type="match status" value="1"/>
</dbReference>
<reference evidence="4 5" key="1">
    <citation type="journal article" date="2014" name="Nat. Genet.">
        <title>Whole-genome sequence of a flatfish provides insights into ZW sex chromosome evolution and adaptation to a benthic lifestyle.</title>
        <authorList>
            <person name="Chen S."/>
            <person name="Zhang G."/>
            <person name="Shao C."/>
            <person name="Huang Q."/>
            <person name="Liu G."/>
            <person name="Zhang P."/>
            <person name="Song W."/>
            <person name="An N."/>
            <person name="Chalopin D."/>
            <person name="Volff J.N."/>
            <person name="Hong Y."/>
            <person name="Li Q."/>
            <person name="Sha Z."/>
            <person name="Zhou H."/>
            <person name="Xie M."/>
            <person name="Yu Q."/>
            <person name="Liu Y."/>
            <person name="Xiang H."/>
            <person name="Wang N."/>
            <person name="Wu K."/>
            <person name="Yang C."/>
            <person name="Zhou Q."/>
            <person name="Liao X."/>
            <person name="Yang L."/>
            <person name="Hu Q."/>
            <person name="Zhang J."/>
            <person name="Meng L."/>
            <person name="Jin L."/>
            <person name="Tian Y."/>
            <person name="Lian J."/>
            <person name="Yang J."/>
            <person name="Miao G."/>
            <person name="Liu S."/>
            <person name="Liang Z."/>
            <person name="Yan F."/>
            <person name="Li Y."/>
            <person name="Sun B."/>
            <person name="Zhang H."/>
            <person name="Zhang J."/>
            <person name="Zhu Y."/>
            <person name="Du M."/>
            <person name="Zhao Y."/>
            <person name="Schartl M."/>
            <person name="Tang Q."/>
            <person name="Wang J."/>
        </authorList>
    </citation>
    <scope>NUCLEOTIDE SEQUENCE</scope>
</reference>
<reference evidence="4" key="2">
    <citation type="submission" date="2025-08" db="UniProtKB">
        <authorList>
            <consortium name="Ensembl"/>
        </authorList>
    </citation>
    <scope>IDENTIFICATION</scope>
</reference>
<dbReference type="FunCoup" id="A0A3P8VMW2">
    <property type="interactions" value="109"/>
</dbReference>
<dbReference type="InParanoid" id="A0A3P8VMW2"/>